<dbReference type="Proteomes" id="UP000694844">
    <property type="component" value="Chromosome 8"/>
</dbReference>
<gene>
    <name evidence="3" type="primary">LOC111105985</name>
</gene>
<reference evidence="3" key="1">
    <citation type="submission" date="2025-08" db="UniProtKB">
        <authorList>
            <consortium name="RefSeq"/>
        </authorList>
    </citation>
    <scope>IDENTIFICATION</scope>
    <source>
        <tissue evidence="3">Whole sample</tissue>
    </source>
</reference>
<dbReference type="AlphaFoldDB" id="A0A8B8AYI3"/>
<dbReference type="RefSeq" id="XP_022296212.1">
    <property type="nucleotide sequence ID" value="XM_022440504.1"/>
</dbReference>
<keyword evidence="1" id="KW-0472">Membrane</keyword>
<sequence length="145" mass="16165">MYSYYFNGSDCAVCPKGTTGVNCSSICTPPTHGDLCSQTSALEKTTTTTFTGTTNKTQERKTERDRDKKDINTIIRYRHYIKILVILAGTVLSLTLLLLIAREIFKLLQMSETSGDYQASMDAYVVNYTSGDITESLYNSRGTQE</sequence>
<accession>A0A8B8AYI3</accession>
<feature type="transmembrane region" description="Helical" evidence="1">
    <location>
        <begin position="80"/>
        <end position="101"/>
    </location>
</feature>
<dbReference type="GeneID" id="111105985"/>
<evidence type="ECO:0000313" key="2">
    <source>
        <dbReference type="Proteomes" id="UP000694844"/>
    </source>
</evidence>
<evidence type="ECO:0000256" key="1">
    <source>
        <dbReference type="SAM" id="Phobius"/>
    </source>
</evidence>
<keyword evidence="1" id="KW-1133">Transmembrane helix</keyword>
<dbReference type="KEGG" id="cvn:111105985"/>
<proteinExistence type="predicted"/>
<protein>
    <submittedName>
        <fullName evidence="3">Uncharacterized protein LOC111105985</fullName>
    </submittedName>
</protein>
<evidence type="ECO:0000313" key="3">
    <source>
        <dbReference type="RefSeq" id="XP_022296212.1"/>
    </source>
</evidence>
<organism evidence="2 3">
    <name type="scientific">Crassostrea virginica</name>
    <name type="common">Eastern oyster</name>
    <dbReference type="NCBI Taxonomy" id="6565"/>
    <lineage>
        <taxon>Eukaryota</taxon>
        <taxon>Metazoa</taxon>
        <taxon>Spiralia</taxon>
        <taxon>Lophotrochozoa</taxon>
        <taxon>Mollusca</taxon>
        <taxon>Bivalvia</taxon>
        <taxon>Autobranchia</taxon>
        <taxon>Pteriomorphia</taxon>
        <taxon>Ostreida</taxon>
        <taxon>Ostreoidea</taxon>
        <taxon>Ostreidae</taxon>
        <taxon>Crassostrea</taxon>
    </lineage>
</organism>
<keyword evidence="2" id="KW-1185">Reference proteome</keyword>
<keyword evidence="1" id="KW-0812">Transmembrane</keyword>
<name>A0A8B8AYI3_CRAVI</name>